<name>A0ACD5UYD8_AVESA</name>
<evidence type="ECO:0000313" key="1">
    <source>
        <dbReference type="EnsemblPlants" id="AVESA.00010b.r2.2DG0346190.1.CDS"/>
    </source>
</evidence>
<protein>
    <submittedName>
        <fullName evidence="1">Uncharacterized protein</fullName>
    </submittedName>
</protein>
<organism evidence="1 2">
    <name type="scientific">Avena sativa</name>
    <name type="common">Oat</name>
    <dbReference type="NCBI Taxonomy" id="4498"/>
    <lineage>
        <taxon>Eukaryota</taxon>
        <taxon>Viridiplantae</taxon>
        <taxon>Streptophyta</taxon>
        <taxon>Embryophyta</taxon>
        <taxon>Tracheophyta</taxon>
        <taxon>Spermatophyta</taxon>
        <taxon>Magnoliopsida</taxon>
        <taxon>Liliopsida</taxon>
        <taxon>Poales</taxon>
        <taxon>Poaceae</taxon>
        <taxon>BOP clade</taxon>
        <taxon>Pooideae</taxon>
        <taxon>Poodae</taxon>
        <taxon>Poeae</taxon>
        <taxon>Poeae Chloroplast Group 1 (Aveneae type)</taxon>
        <taxon>Aveninae</taxon>
        <taxon>Avena</taxon>
    </lineage>
</organism>
<dbReference type="EnsemblPlants" id="AVESA.00010b.r2.2DG0346190.1">
    <property type="protein sequence ID" value="AVESA.00010b.r2.2DG0346190.1.CDS"/>
    <property type="gene ID" value="AVESA.00010b.r2.2DG0346190"/>
</dbReference>
<proteinExistence type="predicted"/>
<evidence type="ECO:0000313" key="2">
    <source>
        <dbReference type="Proteomes" id="UP001732700"/>
    </source>
</evidence>
<reference evidence="1" key="1">
    <citation type="submission" date="2021-05" db="EMBL/GenBank/DDBJ databases">
        <authorList>
            <person name="Scholz U."/>
            <person name="Mascher M."/>
            <person name="Fiebig A."/>
        </authorList>
    </citation>
    <scope>NUCLEOTIDE SEQUENCE [LARGE SCALE GENOMIC DNA]</scope>
</reference>
<accession>A0ACD5UYD8</accession>
<dbReference type="Proteomes" id="UP001732700">
    <property type="component" value="Chromosome 2D"/>
</dbReference>
<reference evidence="1" key="2">
    <citation type="submission" date="2025-09" db="UniProtKB">
        <authorList>
            <consortium name="EnsemblPlants"/>
        </authorList>
    </citation>
    <scope>IDENTIFICATION</scope>
</reference>
<keyword evidence="2" id="KW-1185">Reference proteome</keyword>
<sequence length="101" mass="11673">MLYPKTLFVKEGSTWRTNKFSDFSPFTKPHPCDSHLLERHLFYCAPVPGQNSWTLESFSGPDLRRMSNCMSPEQREKRKMDGDDDVMDASSRSCLLQSCFS</sequence>